<dbReference type="Pfam" id="PF04199">
    <property type="entry name" value="Cyclase"/>
    <property type="match status" value="1"/>
</dbReference>
<dbReference type="AlphaFoldDB" id="A0A367VD05"/>
<evidence type="ECO:0000313" key="3">
    <source>
        <dbReference type="Proteomes" id="UP000253061"/>
    </source>
</evidence>
<dbReference type="RefSeq" id="WP_062955843.1">
    <property type="nucleotide sequence ID" value="NZ_JPWB01000004.1"/>
</dbReference>
<dbReference type="SUPFAM" id="SSF102198">
    <property type="entry name" value="Putative cyclase"/>
    <property type="match status" value="1"/>
</dbReference>
<dbReference type="InterPro" id="IPR007325">
    <property type="entry name" value="KFase/CYL"/>
</dbReference>
<dbReference type="Proteomes" id="UP000253061">
    <property type="component" value="Unassembled WGS sequence"/>
</dbReference>
<accession>A0A367VD05</accession>
<feature type="signal peptide" evidence="1">
    <location>
        <begin position="1"/>
        <end position="25"/>
    </location>
</feature>
<dbReference type="GO" id="GO:0019441">
    <property type="term" value="P:L-tryptophan catabolic process to kynurenine"/>
    <property type="evidence" value="ECO:0007669"/>
    <property type="project" value="InterPro"/>
</dbReference>
<protein>
    <submittedName>
        <fullName evidence="2">Polyketide cyclase</fullName>
    </submittedName>
</protein>
<dbReference type="PANTHER" id="PTHR34861:SF10">
    <property type="entry name" value="CYCLASE"/>
    <property type="match status" value="1"/>
</dbReference>
<gene>
    <name evidence="2" type="ORF">TH6_11490</name>
</gene>
<dbReference type="PANTHER" id="PTHR34861">
    <property type="match status" value="1"/>
</dbReference>
<feature type="chain" id="PRO_5016653720" evidence="1">
    <location>
        <begin position="26"/>
        <end position="315"/>
    </location>
</feature>
<reference evidence="2 3" key="1">
    <citation type="submission" date="2014-07" db="EMBL/GenBank/DDBJ databases">
        <title>Draft genome sequence of Thalassospira profundimaris R8-17.</title>
        <authorList>
            <person name="Lai Q."/>
            <person name="Shao Z."/>
        </authorList>
    </citation>
    <scope>NUCLEOTIDE SEQUENCE [LARGE SCALE GENOMIC DNA]</scope>
    <source>
        <strain evidence="2 3">R8-17</strain>
    </source>
</reference>
<dbReference type="EMBL" id="JPWB01000004">
    <property type="protein sequence ID" value="RCK22282.1"/>
    <property type="molecule type" value="Genomic_DNA"/>
</dbReference>
<comment type="caution">
    <text evidence="2">The sequence shown here is derived from an EMBL/GenBank/DDBJ whole genome shotgun (WGS) entry which is preliminary data.</text>
</comment>
<dbReference type="GO" id="GO:0004061">
    <property type="term" value="F:arylformamidase activity"/>
    <property type="evidence" value="ECO:0007669"/>
    <property type="project" value="InterPro"/>
</dbReference>
<dbReference type="PROSITE" id="PS51257">
    <property type="entry name" value="PROKAR_LIPOPROTEIN"/>
    <property type="match status" value="1"/>
</dbReference>
<dbReference type="InterPro" id="IPR037175">
    <property type="entry name" value="KFase_sf"/>
</dbReference>
<organism evidence="2 3">
    <name type="scientific">Thalassospira profundimaris</name>
    <dbReference type="NCBI Taxonomy" id="502049"/>
    <lineage>
        <taxon>Bacteria</taxon>
        <taxon>Pseudomonadati</taxon>
        <taxon>Pseudomonadota</taxon>
        <taxon>Alphaproteobacteria</taxon>
        <taxon>Rhodospirillales</taxon>
        <taxon>Thalassospiraceae</taxon>
        <taxon>Thalassospira</taxon>
    </lineage>
</organism>
<dbReference type="Gene3D" id="3.50.30.50">
    <property type="entry name" value="Putative cyclase"/>
    <property type="match status" value="1"/>
</dbReference>
<evidence type="ECO:0000256" key="1">
    <source>
        <dbReference type="SAM" id="SignalP"/>
    </source>
</evidence>
<sequence>MQKVKIVTFASAMLGAIGIVGSACADERFSSHFGPEDQIGAANYLTSEVTLAASKLISEGKVYSLGMEVSRDTPAFAPRGVAVTVFSPGQSGNKTIGSNAGTYNDDMFTGWLGVGTQIDGLGHLGDHHTYYNNNHAEDMVAATGLTKLGIENVPPMATRGVLLDVAAIKGTDRLEGGYVITLEDILAAQKAAGTEIRKGDVALIHTGWLDLVGKDNELYGTTEPGLGLEAAEWLANQGVVAVGADTWGLEAVPHEDPSTFFPVHVKLLAENGVYILENIVTRDLAADRAHEFLFVLGQAKLKGAVQMIINPVAIR</sequence>
<keyword evidence="1" id="KW-0732">Signal</keyword>
<evidence type="ECO:0000313" key="2">
    <source>
        <dbReference type="EMBL" id="RCK22282.1"/>
    </source>
</evidence>
<name>A0A367VD05_9PROT</name>
<proteinExistence type="predicted"/>